<evidence type="ECO:0000256" key="8">
    <source>
        <dbReference type="ARBA" id="ARBA00024195"/>
    </source>
</evidence>
<keyword evidence="5" id="KW-0391">Immunity</keyword>
<comment type="similarity">
    <text evidence="8">Belongs to the peptidase S1 family. CLIP subfamily.</text>
</comment>
<dbReference type="Pfam" id="PF00089">
    <property type="entry name" value="Trypsin"/>
    <property type="match status" value="1"/>
</dbReference>
<dbReference type="InterPro" id="IPR043504">
    <property type="entry name" value="Peptidase_S1_PA_chymotrypsin"/>
</dbReference>
<dbReference type="Proteomes" id="UP000075883">
    <property type="component" value="Unassembled WGS sequence"/>
</dbReference>
<evidence type="ECO:0000256" key="3">
    <source>
        <dbReference type="ARBA" id="ARBA00022588"/>
    </source>
</evidence>
<dbReference type="GO" id="GO:0045087">
    <property type="term" value="P:innate immune response"/>
    <property type="evidence" value="ECO:0007669"/>
    <property type="project" value="UniProtKB-KW"/>
</dbReference>
<keyword evidence="11" id="KW-1185">Reference proteome</keyword>
<proteinExistence type="inferred from homology"/>
<dbReference type="EnsemblMetazoa" id="ACUA015582-RA">
    <property type="protein sequence ID" value="ACUA015582-PA"/>
    <property type="gene ID" value="ACUA015582"/>
</dbReference>
<name>A0A182MDF5_9DIPT</name>
<sequence>MGQPTYLREFAHMAAIGWTQPDGSITWNCGGSLIWENFILTAAHCVADANNNKPDVARFGDLDLFNDTDDQYAQQIKIVEIVRHPEHTFRARYHDIALMRLEHKVKVHDTVAPVCLWIDDEIRFKTFEATGWGDTGFACIWERDDLPDPEFEMSGRGLLELNKIDVDEESLENSANVEYPEDMFVVDEGGPAFWTHEESINYVVGIASHSAPNDSSVHLHTRIEPYAIANYEKDVGHFLSSSGSSGSSSIIYNCTTVQHDMKFPTYIRLDAN</sequence>
<protein>
    <recommendedName>
        <fullName evidence="9">Peptidase S1 domain-containing protein</fullName>
    </recommendedName>
</protein>
<dbReference type="InterPro" id="IPR018114">
    <property type="entry name" value="TRYPSIN_HIS"/>
</dbReference>
<accession>A0A182MDF5</accession>
<dbReference type="PRINTS" id="PR00722">
    <property type="entry name" value="CHYMOTRYPSIN"/>
</dbReference>
<evidence type="ECO:0000259" key="9">
    <source>
        <dbReference type="PROSITE" id="PS50240"/>
    </source>
</evidence>
<evidence type="ECO:0000256" key="5">
    <source>
        <dbReference type="ARBA" id="ARBA00022859"/>
    </source>
</evidence>
<evidence type="ECO:0000313" key="10">
    <source>
        <dbReference type="EnsemblMetazoa" id="ACUA015582-PA"/>
    </source>
</evidence>
<dbReference type="GO" id="GO:0006508">
    <property type="term" value="P:proteolysis"/>
    <property type="evidence" value="ECO:0007669"/>
    <property type="project" value="InterPro"/>
</dbReference>
<dbReference type="InterPro" id="IPR001254">
    <property type="entry name" value="Trypsin_dom"/>
</dbReference>
<reference evidence="10" key="2">
    <citation type="submission" date="2020-05" db="UniProtKB">
        <authorList>
            <consortium name="EnsemblMetazoa"/>
        </authorList>
    </citation>
    <scope>IDENTIFICATION</scope>
    <source>
        <strain evidence="10">A-37</strain>
    </source>
</reference>
<evidence type="ECO:0000256" key="1">
    <source>
        <dbReference type="ARBA" id="ARBA00004613"/>
    </source>
</evidence>
<evidence type="ECO:0000256" key="4">
    <source>
        <dbReference type="ARBA" id="ARBA00022729"/>
    </source>
</evidence>
<dbReference type="VEuPathDB" id="VectorBase:ACUA015582"/>
<dbReference type="PANTHER" id="PTHR24260:SF147">
    <property type="entry name" value="EG:BACR7A4.3 PROTEIN-RELATED"/>
    <property type="match status" value="1"/>
</dbReference>
<evidence type="ECO:0000256" key="6">
    <source>
        <dbReference type="ARBA" id="ARBA00023157"/>
    </source>
</evidence>
<keyword evidence="4" id="KW-0732">Signal</keyword>
<feature type="domain" description="Peptidase S1" evidence="9">
    <location>
        <begin position="1"/>
        <end position="237"/>
    </location>
</feature>
<dbReference type="InterPro" id="IPR051333">
    <property type="entry name" value="CLIP_Serine_Protease"/>
</dbReference>
<keyword evidence="2" id="KW-0964">Secreted</keyword>
<keyword evidence="3" id="KW-0399">Innate immunity</keyword>
<comment type="subcellular location">
    <subcellularLocation>
        <location evidence="1">Secreted</location>
    </subcellularLocation>
</comment>
<reference evidence="11" key="1">
    <citation type="submission" date="2013-09" db="EMBL/GenBank/DDBJ databases">
        <title>The Genome Sequence of Anopheles culicifacies species A.</title>
        <authorList>
            <consortium name="The Broad Institute Genomics Platform"/>
            <person name="Neafsey D.E."/>
            <person name="Besansky N."/>
            <person name="Howell P."/>
            <person name="Walton C."/>
            <person name="Young S.K."/>
            <person name="Zeng Q."/>
            <person name="Gargeya S."/>
            <person name="Fitzgerald M."/>
            <person name="Haas B."/>
            <person name="Abouelleil A."/>
            <person name="Allen A.W."/>
            <person name="Alvarado L."/>
            <person name="Arachchi H.M."/>
            <person name="Berlin A.M."/>
            <person name="Chapman S.B."/>
            <person name="Gainer-Dewar J."/>
            <person name="Goldberg J."/>
            <person name="Griggs A."/>
            <person name="Gujja S."/>
            <person name="Hansen M."/>
            <person name="Howarth C."/>
            <person name="Imamovic A."/>
            <person name="Ireland A."/>
            <person name="Larimer J."/>
            <person name="McCowan C."/>
            <person name="Murphy C."/>
            <person name="Pearson M."/>
            <person name="Poon T.W."/>
            <person name="Priest M."/>
            <person name="Roberts A."/>
            <person name="Saif S."/>
            <person name="Shea T."/>
            <person name="Sisk P."/>
            <person name="Sykes S."/>
            <person name="Wortman J."/>
            <person name="Nusbaum C."/>
            <person name="Birren B."/>
        </authorList>
    </citation>
    <scope>NUCLEOTIDE SEQUENCE [LARGE SCALE GENOMIC DNA]</scope>
    <source>
        <strain evidence="11">A-37</strain>
    </source>
</reference>
<dbReference type="SMART" id="SM00020">
    <property type="entry name" value="Tryp_SPc"/>
    <property type="match status" value="1"/>
</dbReference>
<evidence type="ECO:0000256" key="7">
    <source>
        <dbReference type="ARBA" id="ARBA00023180"/>
    </source>
</evidence>
<dbReference type="PROSITE" id="PS50240">
    <property type="entry name" value="TRYPSIN_DOM"/>
    <property type="match status" value="1"/>
</dbReference>
<keyword evidence="6" id="KW-1015">Disulfide bond</keyword>
<dbReference type="GO" id="GO:0005576">
    <property type="term" value="C:extracellular region"/>
    <property type="evidence" value="ECO:0007669"/>
    <property type="project" value="UniProtKB-SubCell"/>
</dbReference>
<evidence type="ECO:0000256" key="2">
    <source>
        <dbReference type="ARBA" id="ARBA00022525"/>
    </source>
</evidence>
<dbReference type="Gene3D" id="2.40.10.10">
    <property type="entry name" value="Trypsin-like serine proteases"/>
    <property type="match status" value="1"/>
</dbReference>
<dbReference type="AlphaFoldDB" id="A0A182MDF5"/>
<dbReference type="EMBL" id="AXCM01001580">
    <property type="status" value="NOT_ANNOTATED_CDS"/>
    <property type="molecule type" value="Genomic_DNA"/>
</dbReference>
<dbReference type="PROSITE" id="PS00134">
    <property type="entry name" value="TRYPSIN_HIS"/>
    <property type="match status" value="1"/>
</dbReference>
<dbReference type="FunFam" id="2.40.10.10:FF:000028">
    <property type="entry name" value="Serine protease easter"/>
    <property type="match status" value="1"/>
</dbReference>
<dbReference type="STRING" id="139723.A0A182MDF5"/>
<dbReference type="InterPro" id="IPR009003">
    <property type="entry name" value="Peptidase_S1_PA"/>
</dbReference>
<dbReference type="SUPFAM" id="SSF50494">
    <property type="entry name" value="Trypsin-like serine proteases"/>
    <property type="match status" value="1"/>
</dbReference>
<keyword evidence="7" id="KW-0325">Glycoprotein</keyword>
<evidence type="ECO:0000313" key="11">
    <source>
        <dbReference type="Proteomes" id="UP000075883"/>
    </source>
</evidence>
<dbReference type="PANTHER" id="PTHR24260">
    <property type="match status" value="1"/>
</dbReference>
<organism evidence="10 11">
    <name type="scientific">Anopheles culicifacies</name>
    <dbReference type="NCBI Taxonomy" id="139723"/>
    <lineage>
        <taxon>Eukaryota</taxon>
        <taxon>Metazoa</taxon>
        <taxon>Ecdysozoa</taxon>
        <taxon>Arthropoda</taxon>
        <taxon>Hexapoda</taxon>
        <taxon>Insecta</taxon>
        <taxon>Pterygota</taxon>
        <taxon>Neoptera</taxon>
        <taxon>Endopterygota</taxon>
        <taxon>Diptera</taxon>
        <taxon>Nematocera</taxon>
        <taxon>Culicoidea</taxon>
        <taxon>Culicidae</taxon>
        <taxon>Anophelinae</taxon>
        <taxon>Anopheles</taxon>
        <taxon>culicifacies species complex</taxon>
    </lineage>
</organism>
<dbReference type="GO" id="GO:0004252">
    <property type="term" value="F:serine-type endopeptidase activity"/>
    <property type="evidence" value="ECO:0007669"/>
    <property type="project" value="InterPro"/>
</dbReference>
<dbReference type="InterPro" id="IPR001314">
    <property type="entry name" value="Peptidase_S1A"/>
</dbReference>